<comment type="caution">
    <text evidence="1">The sequence shown here is derived from an EMBL/GenBank/DDBJ whole genome shotgun (WGS) entry which is preliminary data.</text>
</comment>
<dbReference type="EMBL" id="AQHR01000041">
    <property type="protein sequence ID" value="EON78077.1"/>
    <property type="molecule type" value="Genomic_DNA"/>
</dbReference>
<accession>R7ZVG4</accession>
<name>R7ZVG4_9BACT</name>
<reference evidence="1 2" key="1">
    <citation type="submission" date="2013-02" db="EMBL/GenBank/DDBJ databases">
        <title>A novel strain isolated from Lonar lake, Maharashtra, India.</title>
        <authorList>
            <person name="Singh A."/>
        </authorList>
    </citation>
    <scope>NUCLEOTIDE SEQUENCE [LARGE SCALE GENOMIC DNA]</scope>
    <source>
        <strain evidence="1 2">AK24</strain>
    </source>
</reference>
<keyword evidence="2" id="KW-1185">Reference proteome</keyword>
<gene>
    <name evidence="1" type="ORF">ADIS_1274</name>
</gene>
<evidence type="ECO:0000313" key="1">
    <source>
        <dbReference type="EMBL" id="EON78077.1"/>
    </source>
</evidence>
<organism evidence="1 2">
    <name type="scientific">Lunatimonas lonarensis</name>
    <dbReference type="NCBI Taxonomy" id="1232681"/>
    <lineage>
        <taxon>Bacteria</taxon>
        <taxon>Pseudomonadati</taxon>
        <taxon>Bacteroidota</taxon>
        <taxon>Cytophagia</taxon>
        <taxon>Cytophagales</taxon>
        <taxon>Cyclobacteriaceae</taxon>
    </lineage>
</organism>
<sequence>MEVFAKYLDIRQTKVNPAMVAIAMAMAGSSPAGVGVDGALPTQSRVATGDGNGLAGLLTGKQQRADAPPAYLNYLFFDKEMNYQYGGYPESLRSRDKLSR</sequence>
<dbReference type="Proteomes" id="UP000013909">
    <property type="component" value="Unassembled WGS sequence"/>
</dbReference>
<dbReference type="AlphaFoldDB" id="R7ZVG4"/>
<proteinExistence type="predicted"/>
<dbReference type="OrthoDB" id="9932060at2"/>
<protein>
    <submittedName>
        <fullName evidence="1">Uncharacterized protein</fullName>
    </submittedName>
</protein>
<evidence type="ECO:0000313" key="2">
    <source>
        <dbReference type="Proteomes" id="UP000013909"/>
    </source>
</evidence>